<name>A0ACC3B3S2_9EURO</name>
<keyword evidence="2" id="KW-1185">Reference proteome</keyword>
<evidence type="ECO:0000313" key="1">
    <source>
        <dbReference type="EMBL" id="KAK1144838.1"/>
    </source>
</evidence>
<comment type="caution">
    <text evidence="1">The sequence shown here is derived from an EMBL/GenBank/DDBJ whole genome shotgun (WGS) entry which is preliminary data.</text>
</comment>
<protein>
    <submittedName>
        <fullName evidence="1">Uncharacterized protein</fullName>
    </submittedName>
</protein>
<proteinExistence type="predicted"/>
<organism evidence="1 2">
    <name type="scientific">Aspergillus melleus</name>
    <dbReference type="NCBI Taxonomy" id="138277"/>
    <lineage>
        <taxon>Eukaryota</taxon>
        <taxon>Fungi</taxon>
        <taxon>Dikarya</taxon>
        <taxon>Ascomycota</taxon>
        <taxon>Pezizomycotina</taxon>
        <taxon>Eurotiomycetes</taxon>
        <taxon>Eurotiomycetidae</taxon>
        <taxon>Eurotiales</taxon>
        <taxon>Aspergillaceae</taxon>
        <taxon>Aspergillus</taxon>
        <taxon>Aspergillus subgen. Circumdati</taxon>
    </lineage>
</organism>
<dbReference type="Proteomes" id="UP001177260">
    <property type="component" value="Unassembled WGS sequence"/>
</dbReference>
<dbReference type="EMBL" id="JAOPJF010000028">
    <property type="protein sequence ID" value="KAK1144838.1"/>
    <property type="molecule type" value="Genomic_DNA"/>
</dbReference>
<reference evidence="1 2" key="1">
    <citation type="journal article" date="2023" name="ACS Omega">
        <title>Identification of the Neoaspergillic Acid Biosynthesis Gene Cluster by Establishing an In Vitro CRISPR-Ribonucleoprotein Genetic System in Aspergillus melleus.</title>
        <authorList>
            <person name="Yuan B."/>
            <person name="Grau M.F."/>
            <person name="Murata R.M."/>
            <person name="Torok T."/>
            <person name="Venkateswaran K."/>
            <person name="Stajich J.E."/>
            <person name="Wang C.C.C."/>
        </authorList>
    </citation>
    <scope>NUCLEOTIDE SEQUENCE [LARGE SCALE GENOMIC DNA]</scope>
    <source>
        <strain evidence="1 2">IMV 1140</strain>
    </source>
</reference>
<gene>
    <name evidence="1" type="ORF">N8T08_004851</name>
</gene>
<accession>A0ACC3B3S2</accession>
<sequence>MPFKCDTIFASYSLLLLGSIIALICGALSWSRTQSYSLSFPTWLPAITTLLPPLTVTVLAAISILIPRTRANATAATNAAQRALFFIDQAHSILSTIIATLALAYLFPENILSCRLEQQWQTYFSARNAGAIRSIQDTFQCCGLRSTHDRAWPFKDKTHGDDACERQLGFRQSCFAPWREEQRSVSWMIFVAAVLIWAVKVGYIQVARRRNTSWMETRASRGNTEYQRITNAERREIEHDGDLENDTGSGENRRAILPQANPEYGNEWEER</sequence>
<evidence type="ECO:0000313" key="2">
    <source>
        <dbReference type="Proteomes" id="UP001177260"/>
    </source>
</evidence>